<proteinExistence type="predicted"/>
<feature type="transmembrane region" description="Helical" evidence="1">
    <location>
        <begin position="237"/>
        <end position="257"/>
    </location>
</feature>
<dbReference type="EMBL" id="SOCE01000001">
    <property type="protein sequence ID" value="TDU88015.1"/>
    <property type="molecule type" value="Genomic_DNA"/>
</dbReference>
<evidence type="ECO:0000256" key="1">
    <source>
        <dbReference type="SAM" id="Phobius"/>
    </source>
</evidence>
<dbReference type="RefSeq" id="WP_133977703.1">
    <property type="nucleotide sequence ID" value="NZ_SOCE01000001.1"/>
</dbReference>
<sequence>MSERVRRRRLGAPVLTIGTVALLFAVAAALGMDDSTGTKDSNAFVSSVPWVVWRMVAAAAILLFLGMLMTAARVLGDGSDWGLVATPRRRWTYVAVAATAIAVFFALLSLAGGRFPDVPVKDLVVRLRAVLLAGMIAAVPWLALVWLAHETCHALQDRIAELAPIRKAPGEVVASGIESAKYRDLIAQLLNLWKLLLLCVGGFALGVIAAIVTSGALRAAFLAAHPERADEFPAVNVLYYGALFAVLLSVLAVPLAASWRSCARGVVEQAYPLPADGQPTEEWVSSRSRLEALLHLDVSLLRNPLTALTILSPLLTGALAAFIPELGKV</sequence>
<protein>
    <submittedName>
        <fullName evidence="2">Uncharacterized protein</fullName>
    </submittedName>
</protein>
<evidence type="ECO:0000313" key="2">
    <source>
        <dbReference type="EMBL" id="TDU88015.1"/>
    </source>
</evidence>
<feature type="transmembrane region" description="Helical" evidence="1">
    <location>
        <begin position="93"/>
        <end position="115"/>
    </location>
</feature>
<feature type="transmembrane region" description="Helical" evidence="1">
    <location>
        <begin position="127"/>
        <end position="148"/>
    </location>
</feature>
<accession>A0A4R7T891</accession>
<name>A0A4R7T891_9ACTN</name>
<keyword evidence="3" id="KW-1185">Reference proteome</keyword>
<feature type="transmembrane region" description="Helical" evidence="1">
    <location>
        <begin position="12"/>
        <end position="31"/>
    </location>
</feature>
<keyword evidence="1" id="KW-0472">Membrane</keyword>
<feature type="transmembrane region" description="Helical" evidence="1">
    <location>
        <begin position="51"/>
        <end position="72"/>
    </location>
</feature>
<dbReference type="Proteomes" id="UP000295151">
    <property type="component" value="Unassembled WGS sequence"/>
</dbReference>
<comment type="caution">
    <text evidence="2">The sequence shown here is derived from an EMBL/GenBank/DDBJ whole genome shotgun (WGS) entry which is preliminary data.</text>
</comment>
<reference evidence="2 3" key="1">
    <citation type="submission" date="2019-03" db="EMBL/GenBank/DDBJ databases">
        <title>Genomic Encyclopedia of Type Strains, Phase III (KMG-III): the genomes of soil and plant-associated and newly described type strains.</title>
        <authorList>
            <person name="Whitman W."/>
        </authorList>
    </citation>
    <scope>NUCLEOTIDE SEQUENCE [LARGE SCALE GENOMIC DNA]</scope>
    <source>
        <strain evidence="2 3">VKM Ac-2575</strain>
    </source>
</reference>
<gene>
    <name evidence="2" type="ORF">EV138_1554</name>
</gene>
<dbReference type="AlphaFoldDB" id="A0A4R7T891"/>
<keyword evidence="1" id="KW-0812">Transmembrane</keyword>
<dbReference type="OrthoDB" id="3818657at2"/>
<keyword evidence="1" id="KW-1133">Transmembrane helix</keyword>
<organism evidence="2 3">
    <name type="scientific">Kribbella voronezhensis</name>
    <dbReference type="NCBI Taxonomy" id="2512212"/>
    <lineage>
        <taxon>Bacteria</taxon>
        <taxon>Bacillati</taxon>
        <taxon>Actinomycetota</taxon>
        <taxon>Actinomycetes</taxon>
        <taxon>Propionibacteriales</taxon>
        <taxon>Kribbellaceae</taxon>
        <taxon>Kribbella</taxon>
    </lineage>
</organism>
<evidence type="ECO:0000313" key="3">
    <source>
        <dbReference type="Proteomes" id="UP000295151"/>
    </source>
</evidence>
<feature type="transmembrane region" description="Helical" evidence="1">
    <location>
        <begin position="195"/>
        <end position="217"/>
    </location>
</feature>